<dbReference type="Pfam" id="PF24623">
    <property type="entry name" value="Phage_zn_bind_8"/>
    <property type="match status" value="1"/>
</dbReference>
<name>A0A6L6HUD2_9RHOB</name>
<dbReference type="Proteomes" id="UP000481417">
    <property type="component" value="Unassembled WGS sequence"/>
</dbReference>
<accession>A0A6L6HUD2</accession>
<evidence type="ECO:0000313" key="3">
    <source>
        <dbReference type="Proteomes" id="UP000481417"/>
    </source>
</evidence>
<feature type="domain" description="DNA-binding phage zinc finger" evidence="1">
    <location>
        <begin position="7"/>
        <end position="47"/>
    </location>
</feature>
<reference evidence="2 3" key="1">
    <citation type="submission" date="2019-11" db="EMBL/GenBank/DDBJ databases">
        <authorList>
            <person name="Lang L."/>
        </authorList>
    </citation>
    <scope>NUCLEOTIDE SEQUENCE [LARGE SCALE GENOMIC DNA]</scope>
    <source>
        <strain evidence="2 3">YIM 132242</strain>
    </source>
</reference>
<gene>
    <name evidence="2" type="ORF">GIY56_16640</name>
</gene>
<dbReference type="RefSeq" id="WP_154765994.1">
    <property type="nucleotide sequence ID" value="NZ_WMBT01000020.1"/>
</dbReference>
<organism evidence="2 3">
    <name type="scientific">Paracoccus lichenicola</name>
    <dbReference type="NCBI Taxonomy" id="2665644"/>
    <lineage>
        <taxon>Bacteria</taxon>
        <taxon>Pseudomonadati</taxon>
        <taxon>Pseudomonadota</taxon>
        <taxon>Alphaproteobacteria</taxon>
        <taxon>Rhodobacterales</taxon>
        <taxon>Paracoccaceae</taxon>
        <taxon>Paracoccus</taxon>
    </lineage>
</organism>
<evidence type="ECO:0000313" key="2">
    <source>
        <dbReference type="EMBL" id="MTE01920.1"/>
    </source>
</evidence>
<proteinExistence type="predicted"/>
<dbReference type="EMBL" id="WMBT01000020">
    <property type="protein sequence ID" value="MTE01920.1"/>
    <property type="molecule type" value="Genomic_DNA"/>
</dbReference>
<protein>
    <recommendedName>
        <fullName evidence="1">DNA-binding phage zinc finger domain-containing protein</fullName>
    </recommendedName>
</protein>
<comment type="caution">
    <text evidence="2">The sequence shown here is derived from an EMBL/GenBank/DDBJ whole genome shotgun (WGS) entry which is preliminary data.</text>
</comment>
<evidence type="ECO:0000259" key="1">
    <source>
        <dbReference type="Pfam" id="PF24623"/>
    </source>
</evidence>
<dbReference type="InterPro" id="IPR056911">
    <property type="entry name" value="Phage_Znf_bind_put"/>
</dbReference>
<dbReference type="AlphaFoldDB" id="A0A6L6HUD2"/>
<keyword evidence="3" id="KW-1185">Reference proteome</keyword>
<sequence length="77" mass="8186">MPDFTAHDHPALAVGCPTCGKAPDEWCCGANGQPSRDLHKARQAEADRQFIDQHGYGAAIIPAASGWLIDPQGCARD</sequence>